<sequence>MKSKAADFWVPRPVIRKRNEPELVAAYRRERWRKRYEENYASLHWCEWDNTRPDGEEIFYGPSIDTIMDRARRTRATRGDEFDPEFRLGRRHRGYTPLDFNE</sequence>
<comment type="caution">
    <text evidence="1">The sequence shown here is derived from an EMBL/GenBank/DDBJ whole genome shotgun (WGS) entry which is preliminary data.</text>
</comment>
<dbReference type="AlphaFoldDB" id="A0A0F9R4L9"/>
<protein>
    <submittedName>
        <fullName evidence="1">Uncharacterized protein</fullName>
    </submittedName>
</protein>
<evidence type="ECO:0000313" key="1">
    <source>
        <dbReference type="EMBL" id="KKN12378.1"/>
    </source>
</evidence>
<gene>
    <name evidence="1" type="ORF">LCGC14_1016890</name>
</gene>
<reference evidence="1" key="1">
    <citation type="journal article" date="2015" name="Nature">
        <title>Complex archaea that bridge the gap between prokaryotes and eukaryotes.</title>
        <authorList>
            <person name="Spang A."/>
            <person name="Saw J.H."/>
            <person name="Jorgensen S.L."/>
            <person name="Zaremba-Niedzwiedzka K."/>
            <person name="Martijn J."/>
            <person name="Lind A.E."/>
            <person name="van Eijk R."/>
            <person name="Schleper C."/>
            <person name="Guy L."/>
            <person name="Ettema T.J."/>
        </authorList>
    </citation>
    <scope>NUCLEOTIDE SEQUENCE</scope>
</reference>
<dbReference type="EMBL" id="LAZR01004037">
    <property type="protein sequence ID" value="KKN12378.1"/>
    <property type="molecule type" value="Genomic_DNA"/>
</dbReference>
<accession>A0A0F9R4L9</accession>
<proteinExistence type="predicted"/>
<organism evidence="1">
    <name type="scientific">marine sediment metagenome</name>
    <dbReference type="NCBI Taxonomy" id="412755"/>
    <lineage>
        <taxon>unclassified sequences</taxon>
        <taxon>metagenomes</taxon>
        <taxon>ecological metagenomes</taxon>
    </lineage>
</organism>
<name>A0A0F9R4L9_9ZZZZ</name>